<dbReference type="PaxDb" id="4113-PGSC0003DMT400088119"/>
<reference evidence="1" key="2">
    <citation type="submission" date="2015-06" db="UniProtKB">
        <authorList>
            <consortium name="EnsemblPlants"/>
        </authorList>
    </citation>
    <scope>IDENTIFICATION</scope>
    <source>
        <strain evidence="1">DM1-3 516 R44</strain>
    </source>
</reference>
<dbReference type="InParanoid" id="M1DFA1"/>
<dbReference type="AlphaFoldDB" id="M1DFA1"/>
<accession>M1DFA1</accession>
<organism evidence="1 2">
    <name type="scientific">Solanum tuberosum</name>
    <name type="common">Potato</name>
    <dbReference type="NCBI Taxonomy" id="4113"/>
    <lineage>
        <taxon>Eukaryota</taxon>
        <taxon>Viridiplantae</taxon>
        <taxon>Streptophyta</taxon>
        <taxon>Embryophyta</taxon>
        <taxon>Tracheophyta</taxon>
        <taxon>Spermatophyta</taxon>
        <taxon>Magnoliopsida</taxon>
        <taxon>eudicotyledons</taxon>
        <taxon>Gunneridae</taxon>
        <taxon>Pentapetalae</taxon>
        <taxon>asterids</taxon>
        <taxon>lamiids</taxon>
        <taxon>Solanales</taxon>
        <taxon>Solanaceae</taxon>
        <taxon>Solanoideae</taxon>
        <taxon>Solaneae</taxon>
        <taxon>Solanum</taxon>
    </lineage>
</organism>
<dbReference type="Gramene" id="PGSC0003DMT400088119">
    <property type="protein sequence ID" value="PGSC0003DMT400088119"/>
    <property type="gene ID" value="PGSC0003DMG400037690"/>
</dbReference>
<reference evidence="2" key="1">
    <citation type="journal article" date="2011" name="Nature">
        <title>Genome sequence and analysis of the tuber crop potato.</title>
        <authorList>
            <consortium name="The Potato Genome Sequencing Consortium"/>
        </authorList>
    </citation>
    <scope>NUCLEOTIDE SEQUENCE [LARGE SCALE GENOMIC DNA]</scope>
    <source>
        <strain evidence="2">cv. DM1-3 516 R44</strain>
    </source>
</reference>
<proteinExistence type="predicted"/>
<dbReference type="EnsemblPlants" id="PGSC0003DMT400088119">
    <property type="protein sequence ID" value="PGSC0003DMT400088119"/>
    <property type="gene ID" value="PGSC0003DMG400037690"/>
</dbReference>
<sequence length="85" mass="9143">MEAPVGMKARDLLMLGVTSSAAGATFLCFYEGGVAAVCDGGVAPVGDGRRWDIEILRTVQDVFNSNWDSGRCVQFQLEFLEATQP</sequence>
<evidence type="ECO:0000313" key="1">
    <source>
        <dbReference type="EnsemblPlants" id="PGSC0003DMT400088119"/>
    </source>
</evidence>
<keyword evidence="2" id="KW-1185">Reference proteome</keyword>
<name>M1DFA1_SOLTU</name>
<dbReference type="Proteomes" id="UP000011115">
    <property type="component" value="Unassembled WGS sequence"/>
</dbReference>
<evidence type="ECO:0000313" key="2">
    <source>
        <dbReference type="Proteomes" id="UP000011115"/>
    </source>
</evidence>
<dbReference type="HOGENOM" id="CLU_2516996_0_0_1"/>
<protein>
    <submittedName>
        <fullName evidence="1">Uncharacterized protein</fullName>
    </submittedName>
</protein>